<sequence length="201" mass="23010">MPNSHSSRKLHHLVPQKSTPHNFFLLQLTLLWWQKIYPNLWSSRTDTSSPIAPSRPKIRMQPPFVLRPTINHVALSVDASGLQNTDYAWALLGTVISLVDYKKFHITFEDVMMWCYGSCYKVTLYSLLVNDFINLVFSFSLVLVRLIMDKSGPLSTSGAYSLSRVVLQESDAKLKLNQQVQAQSAELRRMQVEPRAMKRSP</sequence>
<evidence type="ECO:0000313" key="3">
    <source>
        <dbReference type="Proteomes" id="UP000327157"/>
    </source>
</evidence>
<accession>A0A5N5I6R6</accession>
<evidence type="ECO:0000313" key="2">
    <source>
        <dbReference type="EMBL" id="KAB2635846.1"/>
    </source>
</evidence>
<dbReference type="EMBL" id="SMOL01000004">
    <property type="protein sequence ID" value="KAB2635846.1"/>
    <property type="molecule type" value="Genomic_DNA"/>
</dbReference>
<keyword evidence="1" id="KW-1133">Transmembrane helix</keyword>
<evidence type="ECO:0000256" key="1">
    <source>
        <dbReference type="SAM" id="Phobius"/>
    </source>
</evidence>
<gene>
    <name evidence="2" type="ORF">D8674_026380</name>
</gene>
<organism evidence="2 3">
    <name type="scientific">Pyrus ussuriensis x Pyrus communis</name>
    <dbReference type="NCBI Taxonomy" id="2448454"/>
    <lineage>
        <taxon>Eukaryota</taxon>
        <taxon>Viridiplantae</taxon>
        <taxon>Streptophyta</taxon>
        <taxon>Embryophyta</taxon>
        <taxon>Tracheophyta</taxon>
        <taxon>Spermatophyta</taxon>
        <taxon>Magnoliopsida</taxon>
        <taxon>eudicotyledons</taxon>
        <taxon>Gunneridae</taxon>
        <taxon>Pentapetalae</taxon>
        <taxon>rosids</taxon>
        <taxon>fabids</taxon>
        <taxon>Rosales</taxon>
        <taxon>Rosaceae</taxon>
        <taxon>Amygdaloideae</taxon>
        <taxon>Maleae</taxon>
        <taxon>Pyrus</taxon>
    </lineage>
</organism>
<keyword evidence="3" id="KW-1185">Reference proteome</keyword>
<proteinExistence type="predicted"/>
<keyword evidence="1" id="KW-0472">Membrane</keyword>
<reference evidence="3" key="2">
    <citation type="submission" date="2019-10" db="EMBL/GenBank/DDBJ databases">
        <title>A de novo genome assembly of a pear dwarfing rootstock.</title>
        <authorList>
            <person name="Wang F."/>
            <person name="Wang J."/>
            <person name="Li S."/>
            <person name="Zhang Y."/>
            <person name="Fang M."/>
            <person name="Ma L."/>
            <person name="Zhao Y."/>
            <person name="Jiang S."/>
        </authorList>
    </citation>
    <scope>NUCLEOTIDE SEQUENCE [LARGE SCALE GENOMIC DNA]</scope>
</reference>
<reference evidence="2 3" key="1">
    <citation type="submission" date="2019-09" db="EMBL/GenBank/DDBJ databases">
        <authorList>
            <person name="Ou C."/>
        </authorList>
    </citation>
    <scope>NUCLEOTIDE SEQUENCE [LARGE SCALE GENOMIC DNA]</scope>
    <source>
        <strain evidence="2">S2</strain>
        <tissue evidence="2">Leaf</tissue>
    </source>
</reference>
<comment type="caution">
    <text evidence="2">The sequence shown here is derived from an EMBL/GenBank/DDBJ whole genome shotgun (WGS) entry which is preliminary data.</text>
</comment>
<dbReference type="AlphaFoldDB" id="A0A5N5I6R6"/>
<reference evidence="2 3" key="3">
    <citation type="submission" date="2019-11" db="EMBL/GenBank/DDBJ databases">
        <title>A de novo genome assembly of a pear dwarfing rootstock.</title>
        <authorList>
            <person name="Wang F."/>
            <person name="Wang J."/>
            <person name="Li S."/>
            <person name="Zhang Y."/>
            <person name="Fang M."/>
            <person name="Ma L."/>
            <person name="Zhao Y."/>
            <person name="Jiang S."/>
        </authorList>
    </citation>
    <scope>NUCLEOTIDE SEQUENCE [LARGE SCALE GENOMIC DNA]</scope>
    <source>
        <strain evidence="2">S2</strain>
        <tissue evidence="2">Leaf</tissue>
    </source>
</reference>
<feature type="transmembrane region" description="Helical" evidence="1">
    <location>
        <begin position="122"/>
        <end position="148"/>
    </location>
</feature>
<dbReference type="Proteomes" id="UP000327157">
    <property type="component" value="Chromosome 5"/>
</dbReference>
<protein>
    <submittedName>
        <fullName evidence="2">Uncharacterized protein</fullName>
    </submittedName>
</protein>
<name>A0A5N5I6R6_9ROSA</name>
<keyword evidence="1" id="KW-0812">Transmembrane</keyword>